<dbReference type="PROSITE" id="PS50217">
    <property type="entry name" value="BZIP"/>
    <property type="match status" value="1"/>
</dbReference>
<dbReference type="GO" id="GO:0000981">
    <property type="term" value="F:DNA-binding transcription factor activity, RNA polymerase II-specific"/>
    <property type="evidence" value="ECO:0007669"/>
    <property type="project" value="TreeGrafter"/>
</dbReference>
<dbReference type="InterPro" id="IPR004827">
    <property type="entry name" value="bZIP"/>
</dbReference>
<feature type="compositionally biased region" description="Basic and acidic residues" evidence="2">
    <location>
        <begin position="152"/>
        <end position="165"/>
    </location>
</feature>
<accession>A0AAW1LXH7</accession>
<dbReference type="GO" id="GO:0000978">
    <property type="term" value="F:RNA polymerase II cis-regulatory region sequence-specific DNA binding"/>
    <property type="evidence" value="ECO:0007669"/>
    <property type="project" value="TreeGrafter"/>
</dbReference>
<dbReference type="Pfam" id="PF07716">
    <property type="entry name" value="bZIP_2"/>
    <property type="match status" value="1"/>
</dbReference>
<proteinExistence type="predicted"/>
<dbReference type="CDD" id="cd14693">
    <property type="entry name" value="bZIP_CEBP"/>
    <property type="match status" value="1"/>
</dbReference>
<dbReference type="EMBL" id="JASPKY010000086">
    <property type="protein sequence ID" value="KAK9738484.1"/>
    <property type="molecule type" value="Genomic_DNA"/>
</dbReference>
<dbReference type="SUPFAM" id="SSF57959">
    <property type="entry name" value="Leucine zipper domain"/>
    <property type="match status" value="1"/>
</dbReference>
<keyword evidence="5" id="KW-1185">Reference proteome</keyword>
<feature type="coiled-coil region" evidence="1">
    <location>
        <begin position="247"/>
        <end position="288"/>
    </location>
</feature>
<dbReference type="InterPro" id="IPR031106">
    <property type="entry name" value="C/EBP"/>
</dbReference>
<dbReference type="SMART" id="SM00338">
    <property type="entry name" value="BRLZ"/>
    <property type="match status" value="1"/>
</dbReference>
<evidence type="ECO:0000313" key="5">
    <source>
        <dbReference type="Proteomes" id="UP001458880"/>
    </source>
</evidence>
<reference evidence="4 5" key="1">
    <citation type="journal article" date="2024" name="BMC Genomics">
        <title>De novo assembly and annotation of Popillia japonica's genome with initial clues to its potential as an invasive pest.</title>
        <authorList>
            <person name="Cucini C."/>
            <person name="Boschi S."/>
            <person name="Funari R."/>
            <person name="Cardaioli E."/>
            <person name="Iannotti N."/>
            <person name="Marturano G."/>
            <person name="Paoli F."/>
            <person name="Bruttini M."/>
            <person name="Carapelli A."/>
            <person name="Frati F."/>
            <person name="Nardi F."/>
        </authorList>
    </citation>
    <scope>NUCLEOTIDE SEQUENCE [LARGE SCALE GENOMIC DNA]</scope>
    <source>
        <strain evidence="4">DMR45628</strain>
    </source>
</reference>
<feature type="region of interest" description="Disordered" evidence="2">
    <location>
        <begin position="121"/>
        <end position="166"/>
    </location>
</feature>
<sequence length="336" mass="38550">MDSPQMYDNQQQHGQTNAAINSAEVKKTVIMNNNNNNLTILNNNTGSKQTSDLLKQHHLQQYQQHGELCDSLTNSEISMDLRSIIDDFSDILSEGKQLQSIHPRQVMTNLPNSYPRTTLAYMPQPVHSGSTFSTNQNSNSDSNSSAGSDIPSIKEEPLDPPDYRQKCNLNFIQNGYMSNPAYANGTGPTFTTLTPSVLHHQQMNMGGMKKAMMNHHITRKSVKPCDKNSEEYRRRRERNNIAVRKSREKAKVRTKETEEKVRLLMKENERLQKKIELLSQKKIELLSEELTVLRNLFNNVGLPDHVHRELSKMQPQQPIMHDDRNRLMDMVHDYGP</sequence>
<feature type="compositionally biased region" description="Low complexity" evidence="2">
    <location>
        <begin position="128"/>
        <end position="151"/>
    </location>
</feature>
<comment type="caution">
    <text evidence="4">The sequence shown here is derived from an EMBL/GenBank/DDBJ whole genome shotgun (WGS) entry which is preliminary data.</text>
</comment>
<evidence type="ECO:0000313" key="4">
    <source>
        <dbReference type="EMBL" id="KAK9738484.1"/>
    </source>
</evidence>
<gene>
    <name evidence="4" type="ORF">QE152_g9823</name>
</gene>
<dbReference type="AlphaFoldDB" id="A0AAW1LXH7"/>
<evidence type="ECO:0000259" key="3">
    <source>
        <dbReference type="PROSITE" id="PS50217"/>
    </source>
</evidence>
<evidence type="ECO:0000256" key="2">
    <source>
        <dbReference type="SAM" id="MobiDB-lite"/>
    </source>
</evidence>
<dbReference type="Proteomes" id="UP001458880">
    <property type="component" value="Unassembled WGS sequence"/>
</dbReference>
<feature type="domain" description="BZIP" evidence="3">
    <location>
        <begin position="229"/>
        <end position="293"/>
    </location>
</feature>
<dbReference type="InterPro" id="IPR046347">
    <property type="entry name" value="bZIP_sf"/>
</dbReference>
<dbReference type="GO" id="GO:0005634">
    <property type="term" value="C:nucleus"/>
    <property type="evidence" value="ECO:0007669"/>
    <property type="project" value="UniProtKB-ARBA"/>
</dbReference>
<dbReference type="GO" id="GO:0006351">
    <property type="term" value="P:DNA-templated transcription"/>
    <property type="evidence" value="ECO:0007669"/>
    <property type="project" value="InterPro"/>
</dbReference>
<protein>
    <submittedName>
        <fullName evidence="4">Basic region leucine zipper</fullName>
    </submittedName>
</protein>
<evidence type="ECO:0000256" key="1">
    <source>
        <dbReference type="SAM" id="Coils"/>
    </source>
</evidence>
<dbReference type="PANTHER" id="PTHR23334:SF20">
    <property type="entry name" value="BASIC LEUCINE ZIPPER 24"/>
    <property type="match status" value="1"/>
</dbReference>
<dbReference type="PANTHER" id="PTHR23334">
    <property type="entry name" value="CCAAT/ENHANCER BINDING PROTEIN"/>
    <property type="match status" value="1"/>
</dbReference>
<keyword evidence="1" id="KW-0175">Coiled coil</keyword>
<dbReference type="Gene3D" id="1.20.5.170">
    <property type="match status" value="1"/>
</dbReference>
<organism evidence="4 5">
    <name type="scientific">Popillia japonica</name>
    <name type="common">Japanese beetle</name>
    <dbReference type="NCBI Taxonomy" id="7064"/>
    <lineage>
        <taxon>Eukaryota</taxon>
        <taxon>Metazoa</taxon>
        <taxon>Ecdysozoa</taxon>
        <taxon>Arthropoda</taxon>
        <taxon>Hexapoda</taxon>
        <taxon>Insecta</taxon>
        <taxon>Pterygota</taxon>
        <taxon>Neoptera</taxon>
        <taxon>Endopterygota</taxon>
        <taxon>Coleoptera</taxon>
        <taxon>Polyphaga</taxon>
        <taxon>Scarabaeiformia</taxon>
        <taxon>Scarabaeidae</taxon>
        <taxon>Rutelinae</taxon>
        <taxon>Popillia</taxon>
    </lineage>
</organism>
<name>A0AAW1LXH7_POPJA</name>